<comment type="caution">
    <text evidence="1">The sequence shown here is derived from an EMBL/GenBank/DDBJ whole genome shotgun (WGS) entry which is preliminary data.</text>
</comment>
<dbReference type="Proteomes" id="UP000823775">
    <property type="component" value="Unassembled WGS sequence"/>
</dbReference>
<keyword evidence="2" id="KW-1185">Reference proteome</keyword>
<evidence type="ECO:0000313" key="2">
    <source>
        <dbReference type="Proteomes" id="UP000823775"/>
    </source>
</evidence>
<gene>
    <name evidence="1" type="ORF">HAX54_012058</name>
</gene>
<sequence>MEGGLRATCETQVEICEAQVRNNSQAESCARMGSPALGTAKHRAMEAIVSLPNTCESQDVAQVSS</sequence>
<name>A0ABS8TKW9_DATST</name>
<reference evidence="1 2" key="1">
    <citation type="journal article" date="2021" name="BMC Genomics">
        <title>Datura genome reveals duplications of psychoactive alkaloid biosynthetic genes and high mutation rate following tissue culture.</title>
        <authorList>
            <person name="Rajewski A."/>
            <person name="Carter-House D."/>
            <person name="Stajich J."/>
            <person name="Litt A."/>
        </authorList>
    </citation>
    <scope>NUCLEOTIDE SEQUENCE [LARGE SCALE GENOMIC DNA]</scope>
    <source>
        <strain evidence="1">AR-01</strain>
    </source>
</reference>
<accession>A0ABS8TKW9</accession>
<proteinExistence type="predicted"/>
<dbReference type="EMBL" id="JACEIK010001698">
    <property type="protein sequence ID" value="MCD7471561.1"/>
    <property type="molecule type" value="Genomic_DNA"/>
</dbReference>
<protein>
    <submittedName>
        <fullName evidence="1">Uncharacterized protein</fullName>
    </submittedName>
</protein>
<evidence type="ECO:0000313" key="1">
    <source>
        <dbReference type="EMBL" id="MCD7471561.1"/>
    </source>
</evidence>
<organism evidence="1 2">
    <name type="scientific">Datura stramonium</name>
    <name type="common">Jimsonweed</name>
    <name type="synonym">Common thornapple</name>
    <dbReference type="NCBI Taxonomy" id="4076"/>
    <lineage>
        <taxon>Eukaryota</taxon>
        <taxon>Viridiplantae</taxon>
        <taxon>Streptophyta</taxon>
        <taxon>Embryophyta</taxon>
        <taxon>Tracheophyta</taxon>
        <taxon>Spermatophyta</taxon>
        <taxon>Magnoliopsida</taxon>
        <taxon>eudicotyledons</taxon>
        <taxon>Gunneridae</taxon>
        <taxon>Pentapetalae</taxon>
        <taxon>asterids</taxon>
        <taxon>lamiids</taxon>
        <taxon>Solanales</taxon>
        <taxon>Solanaceae</taxon>
        <taxon>Solanoideae</taxon>
        <taxon>Datureae</taxon>
        <taxon>Datura</taxon>
    </lineage>
</organism>